<feature type="region of interest" description="Disordered" evidence="1">
    <location>
        <begin position="1522"/>
        <end position="1544"/>
    </location>
</feature>
<evidence type="ECO:0000313" key="3">
    <source>
        <dbReference type="EMBL" id="MDX3131587.1"/>
    </source>
</evidence>
<sequence length="1720" mass="183362">MSDRFARIDVVVQLLEAAEDALEQEDPGHVVELVDEVERILAELSDSPSGAGERRLLLGMSADAARLRYAHGQEPQDLDDTIARLDTVHSLTVEAFTSTGPEGPPDHGDLVLVRRELALDLAERWRTSETGSRRSADADRVTDLLGPILDGPDVRYLPDPAQCRAVLGLVLSDRCRCPEHDTPERLADRHAAIGHLRTAHDCDDLDPDLRPAVAFDLALLSYLELGDRYQKSAHPAGSADPASECGAVLAVLRPLLADRGPGGADAAELGADVCDALTQYGTGQRAQSTAVDWYRAALAHPALPEEAAHRITTNLGLALAERSERNRKDRHPDDPAPAVDRAEAAALWERSLARLSSAADTGGSGTAPDDAAAAQEDKVACLAGIVDLLWIELSDGLLDDEGADRLTARARELAFLIGPDDTDRAELVLRTAIALTRRVIDRGMPYAYDLSNNALMTGAADPDLALDRALPRMVSDLREAIDLMRTGTGLYHHQDELHLGAQCLLGIALLLDFACALPQVRHASLRDALRILRVVLERAPAGSEFRDENLHGSFLTAMLYRVWYTDPFSVPQSPGGRPLPDVTGFPTVEDDLHLLAGLLDPATLEREPHFVFVSVMVNFLRAPDGTPSAADCRRWSGQLLRAAPLLEPEAWALRATMLAVAGALGLALGRKGEATFADRAAATAALREAHALLPPGSEMRRHIDEALRQGGVRDFQALLRTLFPAAAGPHRPAEPPRSRPEDSTPADARDDEAAITPPTIDPAATVLLGDGSPDPFAVPLGRVAEILAGDTETASAPEAAARSLMHYRRWLRERDGQDLTRAIALVRHALAVLGTASPDDVRRAGPTSTALADRCAEFLAHLLLDRHVLLGDHADLDAAVHEYDLLLDRTPGHLTRPPLHAVLAQAGDPRVPPHLFHAVERTEHAPFHAELSAAAGTAWLLLARSRRRHSTTLAGDAVRAWEEAGRTLPPDHPRVPAVRAELATQALREAREAGDAVAGRASVDALVEAATTCPAGSPHRPALCLRAAAALAQPRIVEGEPAASDAYGPSGRVRGTHGPAAVPGGHDALGQGIALLREAAEEGPHEFHGSRGRCLYGLGTLLLTRHLDTGRREDLEESVAVLREAWVVLNASPGDPFAIALIRTIALAHRAFGPQDGEHRRRSRETARSALTAYGRSVLLQSGADHGLEAARAIAPDMLRLVRWSLADGLPESAFEALELGRGLVLNAATMNVTVPDLLRNAGRHALADAWVRAATDGSRLSDVPDDLRRRVLEALAGNAAEKRLLSAPGPAPLGRTLRRLGTDALAYLVPGEDGAPGHAVIVTATGVVRSLRLPQLTSVSTGPVGAYAASLEAFQRAGRLERPAAHHPLVMHELHRKRLLRLEKEWQQALQRLCSWAGEAAMTPLLAAAEAWWPGRAPRIVLAPVGPLGIVPWHAARCPVSAPSTPGERTTGNGDHACERAVISYCASARQLIEVAARPTAVLGRGAVAVVVDPDGSPTMHREAALVASLHPEVTVIGGMGREGNAPGSSHGARPAPLPPEPRSLEPFLPGRGPAPTALLHINCHADTGPTSNDSVLKLDATHTVSVQDLLTGAAGRDPGMPGGTVLLANCTSDLTLSDHDEALTLATAFLGVGATAVVGSRWAVADDPRTMLLVLLVHHHMKRGVLPRDALRAAQLWMLDPDRILPPELAEFEALVGDTANGPLDELEVWASFTHHGQ</sequence>
<dbReference type="Proteomes" id="UP001273589">
    <property type="component" value="Unassembled WGS sequence"/>
</dbReference>
<dbReference type="InterPro" id="IPR024983">
    <property type="entry name" value="CHAT_dom"/>
</dbReference>
<evidence type="ECO:0000256" key="1">
    <source>
        <dbReference type="SAM" id="MobiDB-lite"/>
    </source>
</evidence>
<dbReference type="RefSeq" id="WP_319692809.1">
    <property type="nucleotide sequence ID" value="NZ_JARAWN010000097.1"/>
</dbReference>
<proteinExistence type="predicted"/>
<gene>
    <name evidence="3" type="ORF">PV367_17755</name>
</gene>
<feature type="region of interest" description="Disordered" evidence="1">
    <location>
        <begin position="726"/>
        <end position="756"/>
    </location>
</feature>
<evidence type="ECO:0000259" key="2">
    <source>
        <dbReference type="Pfam" id="PF12770"/>
    </source>
</evidence>
<protein>
    <submittedName>
        <fullName evidence="3">CHAT domain-containing protein</fullName>
    </submittedName>
</protein>
<organism evidence="3 4">
    <name type="scientific">Streptomyces europaeiscabiei</name>
    <dbReference type="NCBI Taxonomy" id="146819"/>
    <lineage>
        <taxon>Bacteria</taxon>
        <taxon>Bacillati</taxon>
        <taxon>Actinomycetota</taxon>
        <taxon>Actinomycetes</taxon>
        <taxon>Kitasatosporales</taxon>
        <taxon>Streptomycetaceae</taxon>
        <taxon>Streptomyces</taxon>
    </lineage>
</organism>
<dbReference type="Pfam" id="PF12770">
    <property type="entry name" value="CHAT"/>
    <property type="match status" value="1"/>
</dbReference>
<reference evidence="3" key="1">
    <citation type="journal article" date="2023" name="Microb. Genom.">
        <title>Mesoterricola silvestris gen. nov., sp. nov., Mesoterricola sediminis sp. nov., Geothrix oryzae sp. nov., Geothrix edaphica sp. nov., Geothrix rubra sp. nov., and Geothrix limicola sp. nov., six novel members of Acidobacteriota isolated from soils.</title>
        <authorList>
            <person name="Weisberg A.J."/>
            <person name="Pearce E."/>
            <person name="Kramer C.G."/>
            <person name="Chang J.H."/>
            <person name="Clarke C.R."/>
        </authorList>
    </citation>
    <scope>NUCLEOTIDE SEQUENCE</scope>
    <source>
        <strain evidence="3">ND06-05F</strain>
    </source>
</reference>
<accession>A0AAJ2PQD1</accession>
<feature type="compositionally biased region" description="Basic and acidic residues" evidence="1">
    <location>
        <begin position="731"/>
        <end position="752"/>
    </location>
</feature>
<feature type="domain" description="CHAT" evidence="2">
    <location>
        <begin position="1393"/>
        <end position="1719"/>
    </location>
</feature>
<name>A0AAJ2PQD1_9ACTN</name>
<evidence type="ECO:0000313" key="4">
    <source>
        <dbReference type="Proteomes" id="UP001273589"/>
    </source>
</evidence>
<comment type="caution">
    <text evidence="3">The sequence shown here is derived from an EMBL/GenBank/DDBJ whole genome shotgun (WGS) entry which is preliminary data.</text>
</comment>
<dbReference type="EMBL" id="JARAWN010000097">
    <property type="protein sequence ID" value="MDX3131587.1"/>
    <property type="molecule type" value="Genomic_DNA"/>
</dbReference>